<evidence type="ECO:0000256" key="5">
    <source>
        <dbReference type="ARBA" id="ARBA00022840"/>
    </source>
</evidence>
<keyword evidence="3" id="KW-0963">Cytoplasm</keyword>
<dbReference type="InterPro" id="IPR011990">
    <property type="entry name" value="TPR-like_helical_dom_sf"/>
</dbReference>
<dbReference type="InterPro" id="IPR049078">
    <property type="entry name" value="T7SS_EccA1-like_N"/>
</dbReference>
<dbReference type="EMBL" id="CP126981">
    <property type="protein sequence ID" value="WIM87080.1"/>
    <property type="molecule type" value="Genomic_DNA"/>
</dbReference>
<dbReference type="Gene3D" id="3.40.50.300">
    <property type="entry name" value="P-loop containing nucleotide triphosphate hydrolases"/>
    <property type="match status" value="1"/>
</dbReference>
<evidence type="ECO:0000256" key="1">
    <source>
        <dbReference type="ARBA" id="ARBA00004496"/>
    </source>
</evidence>
<dbReference type="Pfam" id="PF17866">
    <property type="entry name" value="AAA_lid_6"/>
    <property type="match status" value="1"/>
</dbReference>
<feature type="region of interest" description="Disordered" evidence="6">
    <location>
        <begin position="286"/>
        <end position="306"/>
    </location>
</feature>
<evidence type="ECO:0000256" key="4">
    <source>
        <dbReference type="ARBA" id="ARBA00022741"/>
    </source>
</evidence>
<comment type="similarity">
    <text evidence="2">Belongs to the CbxX/CfxQ family.</text>
</comment>
<dbReference type="InterPro" id="IPR003593">
    <property type="entry name" value="AAA+_ATPase"/>
</dbReference>
<dbReference type="Gene3D" id="1.10.8.60">
    <property type="match status" value="1"/>
</dbReference>
<evidence type="ECO:0000259" key="7">
    <source>
        <dbReference type="SMART" id="SM00382"/>
    </source>
</evidence>
<evidence type="ECO:0000313" key="9">
    <source>
        <dbReference type="Proteomes" id="UP001236585"/>
    </source>
</evidence>
<dbReference type="InterPro" id="IPR000641">
    <property type="entry name" value="CbxX/CfxQ"/>
</dbReference>
<dbReference type="NCBIfam" id="TIGR03922">
    <property type="entry name" value="T7SS_EccA"/>
    <property type="match status" value="1"/>
</dbReference>
<dbReference type="PRINTS" id="PR00819">
    <property type="entry name" value="CBXCFQXSUPER"/>
</dbReference>
<protein>
    <submittedName>
        <fullName evidence="8">Type VII secretion AAA-ATPase EccA</fullName>
    </submittedName>
</protein>
<dbReference type="Gene3D" id="1.25.40.10">
    <property type="entry name" value="Tetratricopeptide repeat domain"/>
    <property type="match status" value="1"/>
</dbReference>
<dbReference type="SMART" id="SM00382">
    <property type="entry name" value="AAA"/>
    <property type="match status" value="1"/>
</dbReference>
<dbReference type="InterPro" id="IPR027417">
    <property type="entry name" value="P-loop_NTPase"/>
</dbReference>
<dbReference type="CDD" id="cd00009">
    <property type="entry name" value="AAA"/>
    <property type="match status" value="1"/>
</dbReference>
<dbReference type="InterPro" id="IPR041627">
    <property type="entry name" value="AAA_lid_6"/>
</dbReference>
<dbReference type="InterPro" id="IPR023835">
    <property type="entry name" value="T7SS_EccA"/>
</dbReference>
<evidence type="ECO:0000256" key="6">
    <source>
        <dbReference type="SAM" id="MobiDB-lite"/>
    </source>
</evidence>
<keyword evidence="9" id="KW-1185">Reference proteome</keyword>
<evidence type="ECO:0000313" key="8">
    <source>
        <dbReference type="EMBL" id="WIM87080.1"/>
    </source>
</evidence>
<dbReference type="Pfam" id="PF00004">
    <property type="entry name" value="AAA"/>
    <property type="match status" value="1"/>
</dbReference>
<dbReference type="PANTHER" id="PTHR43392:SF2">
    <property type="entry name" value="AAA-TYPE ATPASE FAMILY PROTEIN _ ANKYRIN REPEAT FAMILY PROTEIN"/>
    <property type="match status" value="1"/>
</dbReference>
<keyword evidence="5" id="KW-0067">ATP-binding</keyword>
<proteinExistence type="inferred from homology"/>
<comment type="subcellular location">
    <subcellularLocation>
        <location evidence="1">Cytoplasm</location>
    </subcellularLocation>
</comment>
<dbReference type="InterPro" id="IPR050773">
    <property type="entry name" value="CbxX/CfxQ_RuBisCO_ESX"/>
</dbReference>
<dbReference type="SUPFAM" id="SSF48452">
    <property type="entry name" value="TPR-like"/>
    <property type="match status" value="1"/>
</dbReference>
<evidence type="ECO:0000256" key="3">
    <source>
        <dbReference type="ARBA" id="ARBA00022490"/>
    </source>
</evidence>
<dbReference type="PANTHER" id="PTHR43392">
    <property type="entry name" value="AAA-TYPE ATPASE FAMILY PROTEIN / ANKYRIN REPEAT FAMILY PROTEIN"/>
    <property type="match status" value="1"/>
</dbReference>
<dbReference type="Proteomes" id="UP001236585">
    <property type="component" value="Chromosome"/>
</dbReference>
<dbReference type="InterPro" id="IPR003959">
    <property type="entry name" value="ATPase_AAA_core"/>
</dbReference>
<evidence type="ECO:0000256" key="2">
    <source>
        <dbReference type="ARBA" id="ARBA00010378"/>
    </source>
</evidence>
<dbReference type="RefSeq" id="WP_285186673.1">
    <property type="nucleotide sequence ID" value="NZ_CP126981.1"/>
</dbReference>
<gene>
    <name evidence="8" type="primary">eccA</name>
    <name evidence="8" type="ORF">PT015_19755</name>
</gene>
<accession>A0ABY8VTX8</accession>
<dbReference type="SUPFAM" id="SSF52540">
    <property type="entry name" value="P-loop containing nucleoside triphosphate hydrolases"/>
    <property type="match status" value="1"/>
</dbReference>
<organism evidence="8 9">
    <name type="scientific">Candidatus Mycobacterium wuenschmannii</name>
    <dbReference type="NCBI Taxonomy" id="3027808"/>
    <lineage>
        <taxon>Bacteria</taxon>
        <taxon>Bacillati</taxon>
        <taxon>Actinomycetota</taxon>
        <taxon>Actinomycetes</taxon>
        <taxon>Mycobacteriales</taxon>
        <taxon>Mycobacteriaceae</taxon>
        <taxon>Mycobacterium</taxon>
    </lineage>
</organism>
<sequence>METAESGVIATRPNTARVDDDVASRFATCSRALGLTIYDRTRPADLAAARSGFTGLVRIAHDQADAWVGLAAAGDTSLQVLEAISRNSGTAGVLQRQVELSPGALGFRYDSGLYLKFRATEPDDFHLAYAAALAGAGRFAEAHDLVTAVGRRKPSSHEARWVAATIHYRAERWADVVKLLSPVVNDATLDERYAHAAKIALGISLARLGMFAAALAYLEEPEGPVAVAAVDGALARALSLRADGDEDTAREVLQDLYAANPENAQVEEALTDTSFGIVPTTSDRIDARSDPWDVGTEPQPGDFVDPGAQERKAELLSEAERELDEFIGLEKVKDQVARLKSAVAMELVRKERGLEVAQRTHHLVFTGPPGTGKTTIARVVAKIYCGLGLLKKENIKEVHRADLIGQHIGETEAKTNAIIDSALDGVLFLDEAYALVATGAKNDFGLVAIDTLLARMENDRDRLVVIIAGYRADLDRFLDTNQGLRSRFTRTIDFPSYQPSELIEIANFMATRRDSAFDRQALDDLEALFAHMASTTKADSVGVERRGLDIAGNGRFVRNVVEKSEEEREFRLDHSEHAKTGEFTDEELVTITAADVANTVPPLLEGLRLEMPA</sequence>
<name>A0ABY8VTX8_9MYCO</name>
<feature type="domain" description="AAA+ ATPase" evidence="7">
    <location>
        <begin position="359"/>
        <end position="498"/>
    </location>
</feature>
<keyword evidence="4" id="KW-0547">Nucleotide-binding</keyword>
<dbReference type="Pfam" id="PF21545">
    <property type="entry name" value="T7SS_EccA1_N"/>
    <property type="match status" value="1"/>
</dbReference>
<reference evidence="8 9" key="1">
    <citation type="journal article" date="2023" name="Microbiol. Resour. Announc.">
        <title>Complete Genome Sequence of Mycobacterium wuenschmanii, a novel Nontuberculous Mycobacterium Isolated from a captive population of Amazon Milk Frogs.</title>
        <authorList>
            <person name="Hicks J."/>
            <person name="Zeineldin M."/>
            <person name="Ward H."/>
            <person name="Wuenschmann A."/>
            <person name="Camp P."/>
            <person name="Farrell D."/>
            <person name="Lehman K."/>
            <person name="Thacker T."/>
            <person name="Cuthbert E."/>
        </authorList>
    </citation>
    <scope>NUCLEOTIDE SEQUENCE [LARGE SCALE GENOMIC DNA]</scope>
    <source>
        <strain evidence="8 9">Wuenschmanii</strain>
    </source>
</reference>